<evidence type="ECO:0000313" key="6">
    <source>
        <dbReference type="Proteomes" id="UP001437256"/>
    </source>
</evidence>
<dbReference type="InterPro" id="IPR036291">
    <property type="entry name" value="NAD(P)-bd_dom_sf"/>
</dbReference>
<dbReference type="EMBL" id="JBBXMP010000442">
    <property type="protein sequence ID" value="KAL0057758.1"/>
    <property type="molecule type" value="Genomic_DNA"/>
</dbReference>
<comment type="caution">
    <text evidence="5">The sequence shown here is derived from an EMBL/GenBank/DDBJ whole genome shotgun (WGS) entry which is preliminary data.</text>
</comment>
<keyword evidence="1" id="KW-0560">Oxidoreductase</keyword>
<dbReference type="Proteomes" id="UP001437256">
    <property type="component" value="Unassembled WGS sequence"/>
</dbReference>
<dbReference type="SUPFAM" id="SSF55347">
    <property type="entry name" value="Glyceraldehyde-3-phosphate dehydrogenase-like, C-terminal domain"/>
    <property type="match status" value="1"/>
</dbReference>
<evidence type="ECO:0000259" key="4">
    <source>
        <dbReference type="Pfam" id="PF16653"/>
    </source>
</evidence>
<evidence type="ECO:0000259" key="3">
    <source>
        <dbReference type="Pfam" id="PF03435"/>
    </source>
</evidence>
<dbReference type="Gene3D" id="1.10.1870.10">
    <property type="entry name" value="Domain 3, Saccharopine reductase"/>
    <property type="match status" value="2"/>
</dbReference>
<evidence type="ECO:0000256" key="1">
    <source>
        <dbReference type="ARBA" id="ARBA00023002"/>
    </source>
</evidence>
<proteinExistence type="predicted"/>
<feature type="domain" description="Saccharopine dehydrogenase-like C-terminal" evidence="4">
    <location>
        <begin position="122"/>
        <end position="418"/>
    </location>
</feature>
<dbReference type="Gene3D" id="3.40.50.720">
    <property type="entry name" value="NAD(P)-binding Rossmann-like Domain"/>
    <property type="match status" value="1"/>
</dbReference>
<dbReference type="SUPFAM" id="SSF51735">
    <property type="entry name" value="NAD(P)-binding Rossmann-fold domains"/>
    <property type="match status" value="1"/>
</dbReference>
<dbReference type="PANTHER" id="PTHR11133:SF22">
    <property type="entry name" value="ALPHA-AMINOADIPIC SEMIALDEHYDE SYNTHASE, MITOCHONDRIAL"/>
    <property type="match status" value="1"/>
</dbReference>
<dbReference type="InterPro" id="IPR051168">
    <property type="entry name" value="AASS"/>
</dbReference>
<keyword evidence="6" id="KW-1185">Reference proteome</keyword>
<accession>A0ABR2Z8X9</accession>
<dbReference type="Pfam" id="PF03435">
    <property type="entry name" value="Sacchrp_dh_NADP"/>
    <property type="match status" value="1"/>
</dbReference>
<keyword evidence="2" id="KW-0457">Lysine biosynthesis</keyword>
<keyword evidence="2" id="KW-0028">Amino-acid biosynthesis</keyword>
<evidence type="ECO:0008006" key="7">
    <source>
        <dbReference type="Google" id="ProtNLM"/>
    </source>
</evidence>
<protein>
    <recommendedName>
        <fullName evidence="7">Saccharopine dehydrogenase</fullName>
    </recommendedName>
</protein>
<evidence type="ECO:0000256" key="2">
    <source>
        <dbReference type="ARBA" id="ARBA00023154"/>
    </source>
</evidence>
<name>A0ABR2Z8X9_9AGAR</name>
<reference evidence="5 6" key="1">
    <citation type="submission" date="2024-05" db="EMBL/GenBank/DDBJ databases">
        <title>A draft genome resource for the thread blight pathogen Marasmius tenuissimus strain MS-2.</title>
        <authorList>
            <person name="Yulfo-Soto G.E."/>
            <person name="Baruah I.K."/>
            <person name="Amoako-Attah I."/>
            <person name="Bukari Y."/>
            <person name="Meinhardt L.W."/>
            <person name="Bailey B.A."/>
            <person name="Cohen S.P."/>
        </authorList>
    </citation>
    <scope>NUCLEOTIDE SEQUENCE [LARGE SCALE GENOMIC DNA]</scope>
    <source>
        <strain evidence="5 6">MS-2</strain>
    </source>
</reference>
<dbReference type="InterPro" id="IPR005097">
    <property type="entry name" value="Sacchrp_dh_NADP-bd"/>
</dbReference>
<evidence type="ECO:0000313" key="5">
    <source>
        <dbReference type="EMBL" id="KAL0057758.1"/>
    </source>
</evidence>
<dbReference type="Pfam" id="PF16653">
    <property type="entry name" value="Sacchrp_dh_C"/>
    <property type="match status" value="1"/>
</dbReference>
<gene>
    <name evidence="5" type="ORF">AAF712_015588</name>
</gene>
<dbReference type="InterPro" id="IPR032095">
    <property type="entry name" value="Sacchrp_dh-like_C"/>
</dbReference>
<sequence>MNTEGKQTKNIILLGSGYVARLCAEYLVRNPANEVTIALSESLPHTTPISLDVSNAAELERQVATHDLVISLIPYTYRADVIKAVIKGKTDSVVMTSSISSAMRELHPAAKEAGIIVLNEIGLDPGIDHLYAVKTIDEVHEQGEKIKKFFTYCSGLPSPQHASKFQPPRLQILLVILSQTVSVSGDKLMGEAKPYYISPAYAFVAYPNRDSTPFRKWYNINREGEGETVVRGTLRYQGFPEFIKALVDLGWLDATEKDWLVSDLIWKQIVAIAKFPDESEKTRIISGLRWIGFFSDEKIIPRAAENAKHANLLDTLCVRLELLMKCDDGERDFVMLQHKFVVSWPDGREEVRTSTLEAYGAPFGSGYSAMAQTVGVPCGIATQLVLDGAWKGKVLGVTTPYTKEICDPIRERLEKEGLGMVERIL</sequence>
<organism evidence="5 6">
    <name type="scientific">Marasmius tenuissimus</name>
    <dbReference type="NCBI Taxonomy" id="585030"/>
    <lineage>
        <taxon>Eukaryota</taxon>
        <taxon>Fungi</taxon>
        <taxon>Dikarya</taxon>
        <taxon>Basidiomycota</taxon>
        <taxon>Agaricomycotina</taxon>
        <taxon>Agaricomycetes</taxon>
        <taxon>Agaricomycetidae</taxon>
        <taxon>Agaricales</taxon>
        <taxon>Marasmiineae</taxon>
        <taxon>Marasmiaceae</taxon>
        <taxon>Marasmius</taxon>
    </lineage>
</organism>
<dbReference type="Gene3D" id="3.30.360.10">
    <property type="entry name" value="Dihydrodipicolinate Reductase, domain 2"/>
    <property type="match status" value="1"/>
</dbReference>
<dbReference type="PANTHER" id="PTHR11133">
    <property type="entry name" value="SACCHAROPINE DEHYDROGENASE"/>
    <property type="match status" value="1"/>
</dbReference>
<feature type="domain" description="Saccharopine dehydrogenase NADP binding" evidence="3">
    <location>
        <begin position="11"/>
        <end position="118"/>
    </location>
</feature>